<keyword evidence="1" id="KW-0853">WD repeat</keyword>
<evidence type="ECO:0000313" key="4">
    <source>
        <dbReference type="Proteomes" id="UP001558713"/>
    </source>
</evidence>
<reference evidence="3 4" key="1">
    <citation type="submission" date="2024-04" db="EMBL/GenBank/DDBJ databases">
        <title>Genome assembly C_amara_ONT_v2.</title>
        <authorList>
            <person name="Yant L."/>
            <person name="Moore C."/>
            <person name="Slenker M."/>
        </authorList>
    </citation>
    <scope>NUCLEOTIDE SEQUENCE [LARGE SCALE GENOMIC DNA]</scope>
    <source>
        <tissue evidence="3">Leaf</tissue>
    </source>
</reference>
<dbReference type="Proteomes" id="UP001558713">
    <property type="component" value="Unassembled WGS sequence"/>
</dbReference>
<evidence type="ECO:0000256" key="1">
    <source>
        <dbReference type="ARBA" id="ARBA00022574"/>
    </source>
</evidence>
<sequence>MCMAVQLFCPTESQGFLNVLAGYEDASTLLWDIRNAKIPLSSVKFHSEPGLVSILMQPRLVGTWDHRVRVYNYSKGNALSILKYHRAT</sequence>
<name>A0ABD0ZZC5_CARAN</name>
<dbReference type="SUPFAM" id="SSF50978">
    <property type="entry name" value="WD40 repeat-like"/>
    <property type="match status" value="1"/>
</dbReference>
<evidence type="ECO:0000256" key="2">
    <source>
        <dbReference type="ARBA" id="ARBA00022737"/>
    </source>
</evidence>
<keyword evidence="2" id="KW-0677">Repeat</keyword>
<organism evidence="3 4">
    <name type="scientific">Cardamine amara subsp. amara</name>
    <dbReference type="NCBI Taxonomy" id="228776"/>
    <lineage>
        <taxon>Eukaryota</taxon>
        <taxon>Viridiplantae</taxon>
        <taxon>Streptophyta</taxon>
        <taxon>Embryophyta</taxon>
        <taxon>Tracheophyta</taxon>
        <taxon>Spermatophyta</taxon>
        <taxon>Magnoliopsida</taxon>
        <taxon>eudicotyledons</taxon>
        <taxon>Gunneridae</taxon>
        <taxon>Pentapetalae</taxon>
        <taxon>rosids</taxon>
        <taxon>malvids</taxon>
        <taxon>Brassicales</taxon>
        <taxon>Brassicaceae</taxon>
        <taxon>Cardamineae</taxon>
        <taxon>Cardamine</taxon>
    </lineage>
</organism>
<proteinExistence type="predicted"/>
<dbReference type="EMBL" id="JBANAX010000753">
    <property type="protein sequence ID" value="KAL1194400.1"/>
    <property type="molecule type" value="Genomic_DNA"/>
</dbReference>
<comment type="caution">
    <text evidence="3">The sequence shown here is derived from an EMBL/GenBank/DDBJ whole genome shotgun (WGS) entry which is preliminary data.</text>
</comment>
<gene>
    <name evidence="3" type="ORF">V5N11_001028</name>
</gene>
<dbReference type="PANTHER" id="PTHR19854">
    <property type="entry name" value="TRANSDUCIN BETA-LIKE 3"/>
    <property type="match status" value="1"/>
</dbReference>
<dbReference type="AlphaFoldDB" id="A0ABD0ZZC5"/>
<accession>A0ABD0ZZC5</accession>
<dbReference type="InterPro" id="IPR036322">
    <property type="entry name" value="WD40_repeat_dom_sf"/>
</dbReference>
<evidence type="ECO:0000313" key="3">
    <source>
        <dbReference type="EMBL" id="KAL1194400.1"/>
    </source>
</evidence>
<keyword evidence="4" id="KW-1185">Reference proteome</keyword>
<dbReference type="Gene3D" id="2.130.10.10">
    <property type="entry name" value="YVTN repeat-like/Quinoprotein amine dehydrogenase"/>
    <property type="match status" value="1"/>
</dbReference>
<dbReference type="PANTHER" id="PTHR19854:SF1">
    <property type="entry name" value="GUANINE NUCLEOTIDE-BINDING PROTEIN SUBUNIT BETA-LIKE PROTEIN 1"/>
    <property type="match status" value="1"/>
</dbReference>
<protein>
    <submittedName>
        <fullName evidence="3">Protein DECREASED SIZE EXCLUSION LIMIT 1</fullName>
    </submittedName>
</protein>
<dbReference type="InterPro" id="IPR015943">
    <property type="entry name" value="WD40/YVTN_repeat-like_dom_sf"/>
</dbReference>